<reference evidence="13" key="1">
    <citation type="journal article" date="2023" name="IScience">
        <title>Live-bearing cockroach genome reveals convergent evolutionary mechanisms linked to viviparity in insects and beyond.</title>
        <authorList>
            <person name="Fouks B."/>
            <person name="Harrison M.C."/>
            <person name="Mikhailova A.A."/>
            <person name="Marchal E."/>
            <person name="English S."/>
            <person name="Carruthers M."/>
            <person name="Jennings E.C."/>
            <person name="Chiamaka E.L."/>
            <person name="Frigard R.A."/>
            <person name="Pippel M."/>
            <person name="Attardo G.M."/>
            <person name="Benoit J.B."/>
            <person name="Bornberg-Bauer E."/>
            <person name="Tobe S.S."/>
        </authorList>
    </citation>
    <scope>NUCLEOTIDE SEQUENCE</scope>
    <source>
        <strain evidence="13">Stay&amp;Tobe</strain>
    </source>
</reference>
<gene>
    <name evidence="13" type="ORF">L9F63_005368</name>
</gene>
<evidence type="ECO:0000256" key="5">
    <source>
        <dbReference type="ARBA" id="ARBA00022692"/>
    </source>
</evidence>
<sequence length="115" mass="13187">MSGKTNMELLTRDPDRIDPFLSKWWNPLAATVVGVVTVVFMKYGTRRPLLSGVQQYAIGAGLGGGLGYYIDQKRNRNLAERDAILRHYLEMHPEDFPEPERKKYADVLNPWVPIR</sequence>
<dbReference type="Pfam" id="PF06374">
    <property type="entry name" value="NDUF_C2"/>
    <property type="match status" value="1"/>
</dbReference>
<comment type="similarity">
    <text evidence="2 11">Belongs to the complex I NDUFC2 subunit family.</text>
</comment>
<evidence type="ECO:0000313" key="14">
    <source>
        <dbReference type="Proteomes" id="UP001233999"/>
    </source>
</evidence>
<evidence type="ECO:0000256" key="11">
    <source>
        <dbReference type="PIRNR" id="PIRNR017834"/>
    </source>
</evidence>
<dbReference type="AlphaFoldDB" id="A0AAD8E5V2"/>
<evidence type="ECO:0000256" key="6">
    <source>
        <dbReference type="ARBA" id="ARBA00022792"/>
    </source>
</evidence>
<keyword evidence="8 12" id="KW-1133">Transmembrane helix</keyword>
<dbReference type="PANTHER" id="PTHR13099">
    <property type="entry name" value="NADH-UBIQUINONE OXIDOREDUCTASE SUBUNIT B14.5B"/>
    <property type="match status" value="1"/>
</dbReference>
<evidence type="ECO:0000256" key="10">
    <source>
        <dbReference type="ARBA" id="ARBA00023136"/>
    </source>
</evidence>
<keyword evidence="4 11" id="KW-0679">Respiratory chain</keyword>
<evidence type="ECO:0000256" key="7">
    <source>
        <dbReference type="ARBA" id="ARBA00022982"/>
    </source>
</evidence>
<dbReference type="PIRSF" id="PIRSF017834">
    <property type="entry name" value="NADH-UbQ_OxRdtase_b14.5b"/>
    <property type="match status" value="1"/>
</dbReference>
<dbReference type="InterPro" id="IPR009423">
    <property type="entry name" value="NDUC2"/>
</dbReference>
<evidence type="ECO:0000256" key="2">
    <source>
        <dbReference type="ARBA" id="ARBA00008674"/>
    </source>
</evidence>
<accession>A0AAD8E5V2</accession>
<dbReference type="GO" id="GO:0005743">
    <property type="term" value="C:mitochondrial inner membrane"/>
    <property type="evidence" value="ECO:0007669"/>
    <property type="project" value="UniProtKB-SubCell"/>
</dbReference>
<comment type="subcellular location">
    <subcellularLocation>
        <location evidence="1">Mitochondrion inner membrane</location>
        <topology evidence="1">Single-pass membrane protein</topology>
        <orientation evidence="1">Matrix side</orientation>
    </subcellularLocation>
</comment>
<organism evidence="13 14">
    <name type="scientific">Diploptera punctata</name>
    <name type="common">Pacific beetle cockroach</name>
    <dbReference type="NCBI Taxonomy" id="6984"/>
    <lineage>
        <taxon>Eukaryota</taxon>
        <taxon>Metazoa</taxon>
        <taxon>Ecdysozoa</taxon>
        <taxon>Arthropoda</taxon>
        <taxon>Hexapoda</taxon>
        <taxon>Insecta</taxon>
        <taxon>Pterygota</taxon>
        <taxon>Neoptera</taxon>
        <taxon>Polyneoptera</taxon>
        <taxon>Dictyoptera</taxon>
        <taxon>Blattodea</taxon>
        <taxon>Blaberoidea</taxon>
        <taxon>Blaberidae</taxon>
        <taxon>Diplopterinae</taxon>
        <taxon>Diploptera</taxon>
    </lineage>
</organism>
<evidence type="ECO:0000313" key="13">
    <source>
        <dbReference type="EMBL" id="KAJ9578410.1"/>
    </source>
</evidence>
<keyword evidence="3 11" id="KW-0813">Transport</keyword>
<evidence type="ECO:0000256" key="9">
    <source>
        <dbReference type="ARBA" id="ARBA00023128"/>
    </source>
</evidence>
<dbReference type="Proteomes" id="UP001233999">
    <property type="component" value="Unassembled WGS sequence"/>
</dbReference>
<keyword evidence="9 11" id="KW-0496">Mitochondrion</keyword>
<reference evidence="13" key="2">
    <citation type="submission" date="2023-05" db="EMBL/GenBank/DDBJ databases">
        <authorList>
            <person name="Fouks B."/>
        </authorList>
    </citation>
    <scope>NUCLEOTIDE SEQUENCE</scope>
    <source>
        <strain evidence="13">Stay&amp;Tobe</strain>
        <tissue evidence="13">Testes</tissue>
    </source>
</reference>
<dbReference type="GO" id="GO:0006120">
    <property type="term" value="P:mitochondrial electron transport, NADH to ubiquinone"/>
    <property type="evidence" value="ECO:0007669"/>
    <property type="project" value="InterPro"/>
</dbReference>
<evidence type="ECO:0000256" key="1">
    <source>
        <dbReference type="ARBA" id="ARBA00004298"/>
    </source>
</evidence>
<comment type="function">
    <text evidence="11">Accessory subunit of the mitochondrial membrane respiratory chain NADH dehydrogenase (Complex I), that is believed not to be involved in catalysis. Complex I functions in the transfer of electrons from NADH to the respiratory chain. The immediate electron acceptor for the enzyme is believed to be ubiquinone.</text>
</comment>
<dbReference type="PANTHER" id="PTHR13099:SF0">
    <property type="entry name" value="NADH DEHYDROGENASE [UBIQUINONE] 1 SUBUNIT C2-RELATED"/>
    <property type="match status" value="1"/>
</dbReference>
<protein>
    <recommendedName>
        <fullName evidence="11">NADH dehydrogenase [ubiquinone] 1 subunit C2</fullName>
    </recommendedName>
</protein>
<keyword evidence="10 11" id="KW-0472">Membrane</keyword>
<proteinExistence type="inferred from homology"/>
<evidence type="ECO:0000256" key="4">
    <source>
        <dbReference type="ARBA" id="ARBA00022660"/>
    </source>
</evidence>
<evidence type="ECO:0000256" key="8">
    <source>
        <dbReference type="ARBA" id="ARBA00022989"/>
    </source>
</evidence>
<comment type="caution">
    <text evidence="13">The sequence shown here is derived from an EMBL/GenBank/DDBJ whole genome shotgun (WGS) entry which is preliminary data.</text>
</comment>
<keyword evidence="14" id="KW-1185">Reference proteome</keyword>
<keyword evidence="6 11" id="KW-0999">Mitochondrion inner membrane</keyword>
<keyword evidence="7 11" id="KW-0249">Electron transport</keyword>
<evidence type="ECO:0000256" key="12">
    <source>
        <dbReference type="SAM" id="Phobius"/>
    </source>
</evidence>
<name>A0AAD8E5V2_DIPPU</name>
<evidence type="ECO:0000256" key="3">
    <source>
        <dbReference type="ARBA" id="ARBA00022448"/>
    </source>
</evidence>
<feature type="transmembrane region" description="Helical" evidence="12">
    <location>
        <begin position="24"/>
        <end position="41"/>
    </location>
</feature>
<keyword evidence="5 12" id="KW-0812">Transmembrane</keyword>
<dbReference type="EMBL" id="JASPKZ010008881">
    <property type="protein sequence ID" value="KAJ9578410.1"/>
    <property type="molecule type" value="Genomic_DNA"/>
</dbReference>